<gene>
    <name evidence="4" type="ORF">MVES_001088</name>
</gene>
<dbReference type="SUPFAM" id="SSF57850">
    <property type="entry name" value="RING/U-box"/>
    <property type="match status" value="1"/>
</dbReference>
<keyword evidence="1" id="KW-0863">Zinc-finger</keyword>
<reference evidence="4 5" key="1">
    <citation type="submission" date="2017-10" db="EMBL/GenBank/DDBJ databases">
        <title>A novel species of cold-tolerant Malassezia isolated from bats.</title>
        <authorList>
            <person name="Lorch J.M."/>
            <person name="Palmer J.M."/>
            <person name="Vanderwolf K.J."/>
            <person name="Schmidt K.Z."/>
            <person name="Verant M.L."/>
            <person name="Weller T.J."/>
            <person name="Blehert D.S."/>
        </authorList>
    </citation>
    <scope>NUCLEOTIDE SEQUENCE [LARGE SCALE GENOMIC DNA]</scope>
    <source>
        <strain evidence="4 5">NWHC:44797-103</strain>
    </source>
</reference>
<dbReference type="GO" id="GO:0061630">
    <property type="term" value="F:ubiquitin protein ligase activity"/>
    <property type="evidence" value="ECO:0007669"/>
    <property type="project" value="TreeGrafter"/>
</dbReference>
<dbReference type="PANTHER" id="PTHR24007:SF7">
    <property type="entry name" value="BRCA1-ASSOCIATED PROTEIN"/>
    <property type="match status" value="1"/>
</dbReference>
<dbReference type="GO" id="GO:0016567">
    <property type="term" value="P:protein ubiquitination"/>
    <property type="evidence" value="ECO:0007669"/>
    <property type="project" value="TreeGrafter"/>
</dbReference>
<dbReference type="PROSITE" id="PS50271">
    <property type="entry name" value="ZF_UBP"/>
    <property type="match status" value="1"/>
</dbReference>
<dbReference type="SMART" id="SM00290">
    <property type="entry name" value="ZnF_UBP"/>
    <property type="match status" value="1"/>
</dbReference>
<dbReference type="Pfam" id="PF07576">
    <property type="entry name" value="BRAP2"/>
    <property type="match status" value="1"/>
</dbReference>
<feature type="domain" description="UBP-type" evidence="3">
    <location>
        <begin position="260"/>
        <end position="375"/>
    </location>
</feature>
<dbReference type="AlphaFoldDB" id="A0A2N1JDZ8"/>
<dbReference type="Pfam" id="PF02148">
    <property type="entry name" value="zf-UBP"/>
    <property type="match status" value="1"/>
</dbReference>
<name>A0A2N1JDZ8_9BASI</name>
<dbReference type="InterPro" id="IPR001607">
    <property type="entry name" value="Znf_UBP"/>
</dbReference>
<proteinExistence type="predicted"/>
<organism evidence="4 5">
    <name type="scientific">Malassezia vespertilionis</name>
    <dbReference type="NCBI Taxonomy" id="2020962"/>
    <lineage>
        <taxon>Eukaryota</taxon>
        <taxon>Fungi</taxon>
        <taxon>Dikarya</taxon>
        <taxon>Basidiomycota</taxon>
        <taxon>Ustilaginomycotina</taxon>
        <taxon>Malasseziomycetes</taxon>
        <taxon>Malasseziales</taxon>
        <taxon>Malasseziaceae</taxon>
        <taxon>Malassezia</taxon>
    </lineage>
</organism>
<dbReference type="Gene3D" id="3.30.40.10">
    <property type="entry name" value="Zinc/RING finger domain, C3HC4 (zinc finger)"/>
    <property type="match status" value="1"/>
</dbReference>
<dbReference type="InterPro" id="IPR011422">
    <property type="entry name" value="BRAP2/ETP1_RRM"/>
</dbReference>
<feature type="region of interest" description="Disordered" evidence="2">
    <location>
        <begin position="558"/>
        <end position="586"/>
    </location>
</feature>
<sequence length="586" mass="65555">MCKVALPRYHIHVTEYTGAVSEPQLPLDLFKHPVRLSEPQVPSTEKDNFDSRLGHVEVHFISPTPHVDRAMLHSAPDNTARGRFIEQDSFLVEPQDGCAHDARVKDQVRVAFGIVHLFRSIEGDAHRGECDVDAAKESENTDAIGTVLCMLSVPFSMTVTSLLDFIEPALGAIQHIRLVRQIEEERCLVLVKFRETLDAEEFYKMYNGQPYSELDLFETCQLVYVTGVTASPASSIAHAYPLLSDTEPWPVIGAKEVANDPQLHALSPFEHGAGLRRAAYELPTCPVCLERLDSSLSGLVTVAAPSEFEKRASYMLSRCGRYKAGHAQAHFKETGHLYSLELETQRVWDYAGDGYVHRLIQGKADGKLVELPSASSVPAATPNRAWNERYPGFSESASRSLSLEQLNHTGNMDVLNEKMGAIGLEYSNMIVSQLDSQRIYYEGLLAATRAERVPREEKDKWRTETEAARAQCTALEAEMTRCRSDQHKHETQLRRALESMRTLRKQYDDEKSVSDGLYQHVQKLQAEQASLKSKVQELGEELRDMMFFVSARDKIEDLDQGAAPESGKGGDAFIPPPKPAKGKKRT</sequence>
<protein>
    <recommendedName>
        <fullName evidence="3">UBP-type domain-containing protein</fullName>
    </recommendedName>
</protein>
<dbReference type="EMBL" id="KZ454988">
    <property type="protein sequence ID" value="PKI84753.1"/>
    <property type="molecule type" value="Genomic_DNA"/>
</dbReference>
<accession>A0A2N1JDZ8</accession>
<dbReference type="GO" id="GO:0008270">
    <property type="term" value="F:zinc ion binding"/>
    <property type="evidence" value="ECO:0007669"/>
    <property type="project" value="UniProtKB-KW"/>
</dbReference>
<dbReference type="Proteomes" id="UP000232875">
    <property type="component" value="Unassembled WGS sequence"/>
</dbReference>
<keyword evidence="5" id="KW-1185">Reference proteome</keyword>
<dbReference type="GO" id="GO:0007265">
    <property type="term" value="P:Ras protein signal transduction"/>
    <property type="evidence" value="ECO:0007669"/>
    <property type="project" value="TreeGrafter"/>
</dbReference>
<evidence type="ECO:0000256" key="1">
    <source>
        <dbReference type="PROSITE-ProRule" id="PRU00502"/>
    </source>
</evidence>
<dbReference type="GO" id="GO:0005737">
    <property type="term" value="C:cytoplasm"/>
    <property type="evidence" value="ECO:0007669"/>
    <property type="project" value="TreeGrafter"/>
</dbReference>
<evidence type="ECO:0000256" key="2">
    <source>
        <dbReference type="SAM" id="MobiDB-lite"/>
    </source>
</evidence>
<dbReference type="InterPro" id="IPR013083">
    <property type="entry name" value="Znf_RING/FYVE/PHD"/>
</dbReference>
<dbReference type="OrthoDB" id="273556at2759"/>
<dbReference type="PANTHER" id="PTHR24007">
    <property type="entry name" value="BRCA1-ASSOCIATED PROTEIN"/>
    <property type="match status" value="1"/>
</dbReference>
<keyword evidence="1" id="KW-0862">Zinc</keyword>
<evidence type="ECO:0000313" key="5">
    <source>
        <dbReference type="Proteomes" id="UP000232875"/>
    </source>
</evidence>
<evidence type="ECO:0000313" key="4">
    <source>
        <dbReference type="EMBL" id="PKI84753.1"/>
    </source>
</evidence>
<evidence type="ECO:0000259" key="3">
    <source>
        <dbReference type="PROSITE" id="PS50271"/>
    </source>
</evidence>
<keyword evidence="1" id="KW-0479">Metal-binding</keyword>
<dbReference type="STRING" id="2020962.A0A2N1JDZ8"/>